<evidence type="ECO:0000256" key="8">
    <source>
        <dbReference type="ARBA" id="ARBA00022982"/>
    </source>
</evidence>
<evidence type="ECO:0000256" key="7">
    <source>
        <dbReference type="ARBA" id="ARBA00022723"/>
    </source>
</evidence>
<comment type="cofactor">
    <cofactor evidence="1">
        <name>heme b</name>
        <dbReference type="ChEBI" id="CHEBI:60344"/>
    </cofactor>
</comment>
<keyword evidence="9 13" id="KW-1133">Transmembrane helix</keyword>
<evidence type="ECO:0000256" key="1">
    <source>
        <dbReference type="ARBA" id="ARBA00001970"/>
    </source>
</evidence>
<proteinExistence type="inferred from homology"/>
<name>A0A1I7DES2_9HYPH</name>
<dbReference type="Gene3D" id="1.20.950.20">
    <property type="entry name" value="Transmembrane di-heme cytochromes, Chain C"/>
    <property type="match status" value="1"/>
</dbReference>
<dbReference type="InterPro" id="IPR011577">
    <property type="entry name" value="Cyt_b561_bac/Ni-Hgenase"/>
</dbReference>
<evidence type="ECO:0000256" key="3">
    <source>
        <dbReference type="ARBA" id="ARBA00022448"/>
    </source>
</evidence>
<dbReference type="PANTHER" id="PTHR30529">
    <property type="entry name" value="CYTOCHROME B561"/>
    <property type="match status" value="1"/>
</dbReference>
<accession>A0A1I7DES2</accession>
<evidence type="ECO:0000313" key="15">
    <source>
        <dbReference type="EMBL" id="SFU10180.1"/>
    </source>
</evidence>
<dbReference type="EMBL" id="FPBD01000008">
    <property type="protein sequence ID" value="SFU10180.1"/>
    <property type="molecule type" value="Genomic_DNA"/>
</dbReference>
<sequence length="185" mass="20558">MTDQQYVRSARILHWLMALGFLSMWTTGYIMKMDSLEDTPLEESLFDIHISLGVTLLGLLLLRVAIRLLNKPPALPAGLSSWEKLGSHLGHLGLYVLPLVTMLVAWAEVDFGGHGVKWFTIAMPKIFPTMETFAGIKLEDATATAHELLAWSLLALVAVHVAAVLKHKYWDGHDVMGRMSLLGKK</sequence>
<reference evidence="16" key="1">
    <citation type="submission" date="2016-10" db="EMBL/GenBank/DDBJ databases">
        <authorList>
            <person name="Varghese N."/>
            <person name="Submissions S."/>
        </authorList>
    </citation>
    <scope>NUCLEOTIDE SEQUENCE [LARGE SCALE GENOMIC DNA]</scope>
    <source>
        <strain evidence="16">DSM 17465</strain>
    </source>
</reference>
<evidence type="ECO:0000256" key="10">
    <source>
        <dbReference type="ARBA" id="ARBA00023004"/>
    </source>
</evidence>
<feature type="transmembrane region" description="Helical" evidence="13">
    <location>
        <begin position="50"/>
        <end position="69"/>
    </location>
</feature>
<dbReference type="GO" id="GO:0022904">
    <property type="term" value="P:respiratory electron transport chain"/>
    <property type="evidence" value="ECO:0007669"/>
    <property type="project" value="InterPro"/>
</dbReference>
<dbReference type="InterPro" id="IPR016174">
    <property type="entry name" value="Di-haem_cyt_TM"/>
</dbReference>
<evidence type="ECO:0000256" key="13">
    <source>
        <dbReference type="SAM" id="Phobius"/>
    </source>
</evidence>
<keyword evidence="10" id="KW-0408">Iron</keyword>
<feature type="domain" description="Cytochrome b561 bacterial/Ni-hydrogenase" evidence="14">
    <location>
        <begin position="8"/>
        <end position="179"/>
    </location>
</feature>
<dbReference type="Proteomes" id="UP000183371">
    <property type="component" value="Unassembled WGS sequence"/>
</dbReference>
<dbReference type="SUPFAM" id="SSF81342">
    <property type="entry name" value="Transmembrane di-heme cytochromes"/>
    <property type="match status" value="1"/>
</dbReference>
<feature type="transmembrane region" description="Helical" evidence="13">
    <location>
        <begin position="12"/>
        <end position="30"/>
    </location>
</feature>
<comment type="subcellular location">
    <subcellularLocation>
        <location evidence="2">Cell membrane</location>
        <topology evidence="2">Multi-pass membrane protein</topology>
    </subcellularLocation>
</comment>
<evidence type="ECO:0000313" key="16">
    <source>
        <dbReference type="Proteomes" id="UP000183371"/>
    </source>
</evidence>
<keyword evidence="3" id="KW-0813">Transport</keyword>
<feature type="transmembrane region" description="Helical" evidence="13">
    <location>
        <begin position="89"/>
        <end position="107"/>
    </location>
</feature>
<protein>
    <submittedName>
        <fullName evidence="15">Cytochrome b561</fullName>
    </submittedName>
</protein>
<dbReference type="GO" id="GO:0005886">
    <property type="term" value="C:plasma membrane"/>
    <property type="evidence" value="ECO:0007669"/>
    <property type="project" value="UniProtKB-SubCell"/>
</dbReference>
<dbReference type="GO" id="GO:0009055">
    <property type="term" value="F:electron transfer activity"/>
    <property type="evidence" value="ECO:0007669"/>
    <property type="project" value="InterPro"/>
</dbReference>
<keyword evidence="11 13" id="KW-0472">Membrane</keyword>
<dbReference type="Pfam" id="PF01292">
    <property type="entry name" value="Ni_hydr_CYTB"/>
    <property type="match status" value="1"/>
</dbReference>
<evidence type="ECO:0000256" key="9">
    <source>
        <dbReference type="ARBA" id="ARBA00022989"/>
    </source>
</evidence>
<evidence type="ECO:0000256" key="12">
    <source>
        <dbReference type="ARBA" id="ARBA00037975"/>
    </source>
</evidence>
<gene>
    <name evidence="15" type="ORF">SAMN05444141_108251</name>
</gene>
<keyword evidence="5" id="KW-0349">Heme</keyword>
<evidence type="ECO:0000256" key="5">
    <source>
        <dbReference type="ARBA" id="ARBA00022617"/>
    </source>
</evidence>
<dbReference type="GO" id="GO:0046872">
    <property type="term" value="F:metal ion binding"/>
    <property type="evidence" value="ECO:0007669"/>
    <property type="project" value="UniProtKB-KW"/>
</dbReference>
<dbReference type="PANTHER" id="PTHR30529:SF1">
    <property type="entry name" value="CYTOCHROME B561 HOMOLOG 2"/>
    <property type="match status" value="1"/>
</dbReference>
<organism evidence="15 16">
    <name type="scientific">Pseudovibrio denitrificans</name>
    <dbReference type="NCBI Taxonomy" id="258256"/>
    <lineage>
        <taxon>Bacteria</taxon>
        <taxon>Pseudomonadati</taxon>
        <taxon>Pseudomonadota</taxon>
        <taxon>Alphaproteobacteria</taxon>
        <taxon>Hyphomicrobiales</taxon>
        <taxon>Stappiaceae</taxon>
        <taxon>Pseudovibrio</taxon>
    </lineage>
</organism>
<keyword evidence="6 13" id="KW-0812">Transmembrane</keyword>
<evidence type="ECO:0000256" key="11">
    <source>
        <dbReference type="ARBA" id="ARBA00023136"/>
    </source>
</evidence>
<dbReference type="RefSeq" id="WP_054783787.1">
    <property type="nucleotide sequence ID" value="NZ_FPBD01000008.1"/>
</dbReference>
<evidence type="ECO:0000256" key="4">
    <source>
        <dbReference type="ARBA" id="ARBA00022475"/>
    </source>
</evidence>
<keyword evidence="7" id="KW-0479">Metal-binding</keyword>
<keyword evidence="16" id="KW-1185">Reference proteome</keyword>
<comment type="similarity">
    <text evidence="12">Belongs to the cytochrome b561 family.</text>
</comment>
<evidence type="ECO:0000256" key="2">
    <source>
        <dbReference type="ARBA" id="ARBA00004651"/>
    </source>
</evidence>
<dbReference type="GO" id="GO:0020037">
    <property type="term" value="F:heme binding"/>
    <property type="evidence" value="ECO:0007669"/>
    <property type="project" value="TreeGrafter"/>
</dbReference>
<dbReference type="AlphaFoldDB" id="A0A1I7DES2"/>
<feature type="transmembrane region" description="Helical" evidence="13">
    <location>
        <begin position="148"/>
        <end position="165"/>
    </location>
</feature>
<dbReference type="InterPro" id="IPR052168">
    <property type="entry name" value="Cytochrome_b561_oxidase"/>
</dbReference>
<keyword evidence="8" id="KW-0249">Electron transport</keyword>
<keyword evidence="4" id="KW-1003">Cell membrane</keyword>
<evidence type="ECO:0000256" key="6">
    <source>
        <dbReference type="ARBA" id="ARBA00022692"/>
    </source>
</evidence>
<evidence type="ECO:0000259" key="14">
    <source>
        <dbReference type="Pfam" id="PF01292"/>
    </source>
</evidence>